<keyword evidence="4" id="KW-1185">Reference proteome</keyword>
<dbReference type="OrthoDB" id="2240714at2"/>
<dbReference type="NCBIfam" id="TIGR01665">
    <property type="entry name" value="put_anti_recept"/>
    <property type="match status" value="1"/>
</dbReference>
<evidence type="ECO:0000259" key="2">
    <source>
        <dbReference type="Pfam" id="PF18994"/>
    </source>
</evidence>
<dbReference type="AlphaFoldDB" id="A0A521FBP2"/>
<reference evidence="3 4" key="1">
    <citation type="submission" date="2017-05" db="EMBL/GenBank/DDBJ databases">
        <authorList>
            <person name="Varghese N."/>
            <person name="Submissions S."/>
        </authorList>
    </citation>
    <scope>NUCLEOTIDE SEQUENCE [LARGE SCALE GENOMIC DNA]</scope>
    <source>
        <strain evidence="3 4">DSM 45474</strain>
    </source>
</reference>
<organism evidence="3 4">
    <name type="scientific">Melghirimyces algeriensis</name>
    <dbReference type="NCBI Taxonomy" id="910412"/>
    <lineage>
        <taxon>Bacteria</taxon>
        <taxon>Bacillati</taxon>
        <taxon>Bacillota</taxon>
        <taxon>Bacilli</taxon>
        <taxon>Bacillales</taxon>
        <taxon>Thermoactinomycetaceae</taxon>
        <taxon>Melghirimyces</taxon>
    </lineage>
</organism>
<feature type="domain" description="Prophage endopeptidase tail N-terminal" evidence="2">
    <location>
        <begin position="25"/>
        <end position="97"/>
    </location>
</feature>
<dbReference type="Pfam" id="PF18994">
    <property type="entry name" value="Prophage_tailD1"/>
    <property type="match status" value="1"/>
</dbReference>
<evidence type="ECO:0000313" key="4">
    <source>
        <dbReference type="Proteomes" id="UP000315636"/>
    </source>
</evidence>
<accession>A0A521FBP2</accession>
<evidence type="ECO:0000259" key="1">
    <source>
        <dbReference type="Pfam" id="PF06605"/>
    </source>
</evidence>
<dbReference type="InterPro" id="IPR044051">
    <property type="entry name" value="Prophage_tail_N"/>
</dbReference>
<name>A0A521FBP2_9BACL</name>
<feature type="domain" description="Tail spike" evidence="1">
    <location>
        <begin position="110"/>
        <end position="374"/>
    </location>
</feature>
<proteinExistence type="predicted"/>
<dbReference type="InterPro" id="IPR007119">
    <property type="entry name" value="Phage_tail_spike_N"/>
</dbReference>
<dbReference type="RefSeq" id="WP_142506701.1">
    <property type="nucleotide sequence ID" value="NZ_FXTI01000015.1"/>
</dbReference>
<dbReference type="EMBL" id="FXTI01000015">
    <property type="protein sequence ID" value="SMO93051.1"/>
    <property type="molecule type" value="Genomic_DNA"/>
</dbReference>
<sequence length="863" mass="96724">MSYFKIWILDPNEQIQAVASNRGTALPILDVKHKEQINGENSLEFQVPSDHRDAKHIVENGVIVFRGIGGSFQEFVVREIEESHGESGDTKRIFCEHVSNELMDFPLEKYEANKHDVTTMLSVILSGTRWQVGLVDPTETLTHTFYMKSVMKCIGEIVEKMGVEFRFRVQFIGNKITGRYVDVFYELGNDTGKRFEYRKDMNQVRRVVDTYIPTALVGLGKTTEEKLKNTENEKVTFEKIEWKKENGDPRDKPAGQLWIGDEDARKRYGIPDGKGGRTHRIKFVEFSDIEDPEDLIRETNEELDKAIMPKVTYDMDVIDLEKAAGLDHEAVRLGDTVRVIDREISTPINIKARIVEIDRDLLHPENTRIVLGNFLDLYGPEDDLNKIKERTGSWDGATKPGDKVKTRWLDGIIDALQNEIYGGAGTVRLQNDGMLILDKPADHDPQRAIILNNGVLAISNKRVLGGDPATASGWEWRTFGTGDGFTADLINAGTLNASLVNVFTESGDKASKVTIQNGNVYSYTNGQLSMRYGNYRLEMYDYKNAGGMLGYIGTAYDTSNEEYRGISLIGEKDFITLGRLVNGYIRANFRTDFNRGSTAVIGPGTNTEGSGLYTGAGLYADGRIWQYDSDTPSRGQPCIITEKGNVDSVYISDVAVYVGDLENGSEGKFVVRVNNANTNGYKEQLLVDYNRVYFGTNRVVWVKPYSNAFRMGVGNDNYFRLFDNGQFEIIANNVTRHVFYPNGSKSGGSIEIDGKVWGMSPIDSPQVLIETVIFDQNVTEDGVLVELEERYAKAVSHYGVFPSRGDVVVENKTESSFIVRGKDGVVDLRIVGIRVGDEGTYWREMPTIESNEQNDPIEAPAPQ</sequence>
<evidence type="ECO:0000313" key="3">
    <source>
        <dbReference type="EMBL" id="SMO93051.1"/>
    </source>
</evidence>
<gene>
    <name evidence="3" type="ORF">SAMN06264849_11526</name>
</gene>
<dbReference type="Proteomes" id="UP000315636">
    <property type="component" value="Unassembled WGS sequence"/>
</dbReference>
<dbReference type="Pfam" id="PF06605">
    <property type="entry name" value="Prophage_tail"/>
    <property type="match status" value="1"/>
</dbReference>
<dbReference type="InterPro" id="IPR010572">
    <property type="entry name" value="Tail_dom"/>
</dbReference>
<protein>
    <submittedName>
        <fullName evidence="3">Phage minor structural protein, N-terminal region</fullName>
    </submittedName>
</protein>